<keyword evidence="10" id="KW-0966">Cell projection</keyword>
<feature type="region of interest" description="Disordered" evidence="12">
    <location>
        <begin position="141"/>
        <end position="303"/>
    </location>
</feature>
<feature type="compositionally biased region" description="Polar residues" evidence="12">
    <location>
        <begin position="191"/>
        <end position="215"/>
    </location>
</feature>
<dbReference type="GO" id="GO:0017124">
    <property type="term" value="F:SH3 domain binding"/>
    <property type="evidence" value="ECO:0007669"/>
    <property type="project" value="TreeGrafter"/>
</dbReference>
<dbReference type="InterPro" id="IPR001452">
    <property type="entry name" value="SH3_domain"/>
</dbReference>
<dbReference type="PROSITE" id="PS50002">
    <property type="entry name" value="SH3"/>
    <property type="match status" value="1"/>
</dbReference>
<feature type="compositionally biased region" description="Pro residues" evidence="12">
    <location>
        <begin position="148"/>
        <end position="159"/>
    </location>
</feature>
<dbReference type="Proteomes" id="UP000386466">
    <property type="component" value="Unassembled WGS sequence"/>
</dbReference>
<keyword evidence="8" id="KW-0175">Coiled coil</keyword>
<dbReference type="GO" id="GO:0031209">
    <property type="term" value="C:SCAR complex"/>
    <property type="evidence" value="ECO:0007669"/>
    <property type="project" value="TreeGrafter"/>
</dbReference>
<keyword evidence="7" id="KW-0597">Phosphoprotein</keyword>
<dbReference type="Pfam" id="PF07815">
    <property type="entry name" value="Abi_HHR"/>
    <property type="match status" value="1"/>
</dbReference>
<evidence type="ECO:0000256" key="11">
    <source>
        <dbReference type="PROSITE-ProRule" id="PRU00192"/>
    </source>
</evidence>
<evidence type="ECO:0000256" key="5">
    <source>
        <dbReference type="ARBA" id="ARBA00022443"/>
    </source>
</evidence>
<feature type="region of interest" description="Disordered" evidence="12">
    <location>
        <begin position="339"/>
        <end position="372"/>
    </location>
</feature>
<evidence type="ECO:0000259" key="13">
    <source>
        <dbReference type="PROSITE" id="PS50002"/>
    </source>
</evidence>
<feature type="domain" description="T-SNARE coiled-coil homology" evidence="14">
    <location>
        <begin position="19"/>
        <end position="81"/>
    </location>
</feature>
<evidence type="ECO:0000256" key="4">
    <source>
        <dbReference type="ARBA" id="ARBA00010020"/>
    </source>
</evidence>
<evidence type="ECO:0000256" key="6">
    <source>
        <dbReference type="ARBA" id="ARBA00022490"/>
    </source>
</evidence>
<dbReference type="Gene3D" id="2.30.30.40">
    <property type="entry name" value="SH3 Domains"/>
    <property type="match status" value="1"/>
</dbReference>
<keyword evidence="16" id="KW-1185">Reference proteome</keyword>
<name>A0A485NYC3_LYNPA</name>
<dbReference type="PRINTS" id="PR00452">
    <property type="entry name" value="SH3DOMAIN"/>
</dbReference>
<evidence type="ECO:0000313" key="16">
    <source>
        <dbReference type="Proteomes" id="UP000386466"/>
    </source>
</evidence>
<dbReference type="PANTHER" id="PTHR10460:SF26">
    <property type="entry name" value="ABL INTERACTOR 2"/>
    <property type="match status" value="1"/>
</dbReference>
<keyword evidence="6" id="KW-0963">Cytoplasm</keyword>
<dbReference type="InterPro" id="IPR036028">
    <property type="entry name" value="SH3-like_dom_sf"/>
</dbReference>
<dbReference type="GO" id="GO:0030027">
    <property type="term" value="C:lamellipodium"/>
    <property type="evidence" value="ECO:0007669"/>
    <property type="project" value="UniProtKB-SubCell"/>
</dbReference>
<dbReference type="AlphaFoldDB" id="A0A485NYC3"/>
<dbReference type="Gene3D" id="6.10.140.1620">
    <property type="match status" value="1"/>
</dbReference>
<keyword evidence="5 11" id="KW-0728">SH3 domain</keyword>
<dbReference type="Pfam" id="PF00018">
    <property type="entry name" value="SH3_1"/>
    <property type="match status" value="1"/>
</dbReference>
<dbReference type="SMART" id="SM00326">
    <property type="entry name" value="SH3"/>
    <property type="match status" value="1"/>
</dbReference>
<dbReference type="InterPro" id="IPR000727">
    <property type="entry name" value="T_SNARE_dom"/>
</dbReference>
<dbReference type="GO" id="GO:0030175">
    <property type="term" value="C:filopodium"/>
    <property type="evidence" value="ECO:0007669"/>
    <property type="project" value="UniProtKB-SubCell"/>
</dbReference>
<dbReference type="CDD" id="cd11972">
    <property type="entry name" value="SH3_Abi2"/>
    <property type="match status" value="1"/>
</dbReference>
<dbReference type="GO" id="GO:0035591">
    <property type="term" value="F:signaling adaptor activity"/>
    <property type="evidence" value="ECO:0007669"/>
    <property type="project" value="TreeGrafter"/>
</dbReference>
<evidence type="ECO:0000256" key="3">
    <source>
        <dbReference type="ARBA" id="ARBA00004510"/>
    </source>
</evidence>
<sequence>MLLQSKVPQFYIHSADKQRALEETKAYTTQSLASVAYLINTLANNVLQMLDIQASQLRRMESSINHISQTVDIHKEKVARREIGILTTNKNTSRTHKIIAPANLERPVRYIRKPIDYTILDDIGHGVKWLLRFKVSTQNMKMGGLPRTTPPTQKPPSPPMSGKGTLGRHSPYRTLEPVRPPVVPNDYVPSPTRNMAPSQQSPVRTASVNQRNRTYSSSGSSGGSHPSSRSSSRENSGSGSVGVPIAVPTPSPPSVFPGHPVQFYSMNRPASRHTPPTIGGSLPYRRPPSITSQTSLQNQMNGGPFYSQNPVSLAPPPPSILQVTPQLPLMGFVARVQENISDTPPPPPPVEEPVFDESPPPPPPPEDYEEEEAAVVEYSDPYAEEDPPWAPRSYLEKVVAIYDYTKDKEDELSFQEGAIIYVIKKNDDGWYEGVMNGVTGLFPGNYVESIMHYSE</sequence>
<dbReference type="InterPro" id="IPR035726">
    <property type="entry name" value="Abi2_SH3"/>
</dbReference>
<evidence type="ECO:0000256" key="8">
    <source>
        <dbReference type="ARBA" id="ARBA00023054"/>
    </source>
</evidence>
<accession>A0A485NYC3</accession>
<dbReference type="GO" id="GO:0001764">
    <property type="term" value="P:neuron migration"/>
    <property type="evidence" value="ECO:0007669"/>
    <property type="project" value="TreeGrafter"/>
</dbReference>
<dbReference type="EMBL" id="CAAGRJ010024049">
    <property type="protein sequence ID" value="VFV37118.1"/>
    <property type="molecule type" value="Genomic_DNA"/>
</dbReference>
<feature type="domain" description="SH3" evidence="13">
    <location>
        <begin position="393"/>
        <end position="452"/>
    </location>
</feature>
<evidence type="ECO:0000256" key="7">
    <source>
        <dbReference type="ARBA" id="ARBA00022553"/>
    </source>
</evidence>
<keyword evidence="9" id="KW-0206">Cytoskeleton</keyword>
<evidence type="ECO:0000256" key="9">
    <source>
        <dbReference type="ARBA" id="ARBA00023212"/>
    </source>
</evidence>
<comment type="subcellular location">
    <subcellularLocation>
        <location evidence="2">Cell projection</location>
        <location evidence="2">Filopodium</location>
    </subcellularLocation>
    <subcellularLocation>
        <location evidence="3">Cell projection</location>
        <location evidence="3">Lamellipodium</location>
    </subcellularLocation>
    <subcellularLocation>
        <location evidence="1">Cytoplasm</location>
        <location evidence="1">Cytoskeleton</location>
    </subcellularLocation>
</comment>
<dbReference type="InterPro" id="IPR028457">
    <property type="entry name" value="ABI"/>
</dbReference>
<dbReference type="PANTHER" id="PTHR10460">
    <property type="entry name" value="ABL INTERACTOR FAMILY MEMBER"/>
    <property type="match status" value="1"/>
</dbReference>
<feature type="compositionally biased region" description="Polar residues" evidence="12">
    <location>
        <begin position="289"/>
        <end position="303"/>
    </location>
</feature>
<comment type="similarity">
    <text evidence="4">Belongs to the ABI family.</text>
</comment>
<dbReference type="GO" id="GO:0005856">
    <property type="term" value="C:cytoskeleton"/>
    <property type="evidence" value="ECO:0007669"/>
    <property type="project" value="UniProtKB-SubCell"/>
</dbReference>
<feature type="compositionally biased region" description="Low complexity" evidence="12">
    <location>
        <begin position="216"/>
        <end position="242"/>
    </location>
</feature>
<evidence type="ECO:0000259" key="14">
    <source>
        <dbReference type="PROSITE" id="PS50192"/>
    </source>
</evidence>
<evidence type="ECO:0000256" key="1">
    <source>
        <dbReference type="ARBA" id="ARBA00004245"/>
    </source>
</evidence>
<dbReference type="PROSITE" id="PS50192">
    <property type="entry name" value="T_SNARE"/>
    <property type="match status" value="1"/>
</dbReference>
<reference evidence="15 16" key="1">
    <citation type="submission" date="2019-01" db="EMBL/GenBank/DDBJ databases">
        <authorList>
            <person name="Alioto T."/>
            <person name="Alioto T."/>
        </authorList>
    </citation>
    <scope>NUCLEOTIDE SEQUENCE [LARGE SCALE GENOMIC DNA]</scope>
</reference>
<evidence type="ECO:0000256" key="2">
    <source>
        <dbReference type="ARBA" id="ARBA00004486"/>
    </source>
</evidence>
<gene>
    <name evidence="15" type="ORF">LYPA_23C001973</name>
</gene>
<organism evidence="15 16">
    <name type="scientific">Lynx pardinus</name>
    <name type="common">Iberian lynx</name>
    <name type="synonym">Felis pardina</name>
    <dbReference type="NCBI Taxonomy" id="191816"/>
    <lineage>
        <taxon>Eukaryota</taxon>
        <taxon>Metazoa</taxon>
        <taxon>Chordata</taxon>
        <taxon>Craniata</taxon>
        <taxon>Vertebrata</taxon>
        <taxon>Euteleostomi</taxon>
        <taxon>Mammalia</taxon>
        <taxon>Eutheria</taxon>
        <taxon>Laurasiatheria</taxon>
        <taxon>Carnivora</taxon>
        <taxon>Feliformia</taxon>
        <taxon>Felidae</taxon>
        <taxon>Felinae</taxon>
        <taxon>Lynx</taxon>
    </lineage>
</organism>
<dbReference type="InterPro" id="IPR012849">
    <property type="entry name" value="Abl-interactor_HHR_dom"/>
</dbReference>
<protein>
    <submittedName>
        <fullName evidence="15">Abl interactor 2</fullName>
    </submittedName>
</protein>
<evidence type="ECO:0000256" key="12">
    <source>
        <dbReference type="SAM" id="MobiDB-lite"/>
    </source>
</evidence>
<dbReference type="FunFam" id="2.30.30.40:FF:000002">
    <property type="entry name" value="abl interactor 1 isoform X1"/>
    <property type="match status" value="1"/>
</dbReference>
<proteinExistence type="inferred from homology"/>
<dbReference type="SUPFAM" id="SSF50044">
    <property type="entry name" value="SH3-domain"/>
    <property type="match status" value="1"/>
</dbReference>
<evidence type="ECO:0000256" key="10">
    <source>
        <dbReference type="ARBA" id="ARBA00023273"/>
    </source>
</evidence>
<evidence type="ECO:0000313" key="15">
    <source>
        <dbReference type="EMBL" id="VFV37118.1"/>
    </source>
</evidence>